<evidence type="ECO:0000313" key="4">
    <source>
        <dbReference type="Proteomes" id="UP000589626"/>
    </source>
</evidence>
<dbReference type="InterPro" id="IPR051448">
    <property type="entry name" value="CdaR-like_regulators"/>
</dbReference>
<dbReference type="PANTHER" id="PTHR33744:SF1">
    <property type="entry name" value="DNA-BINDING TRANSCRIPTIONAL ACTIVATOR ADER"/>
    <property type="match status" value="1"/>
</dbReference>
<dbReference type="Proteomes" id="UP000589626">
    <property type="component" value="Unassembled WGS sequence"/>
</dbReference>
<proteinExistence type="predicted"/>
<dbReference type="Pfam" id="PF07905">
    <property type="entry name" value="PucR"/>
    <property type="match status" value="1"/>
</dbReference>
<gene>
    <name evidence="3" type="ORF">FHU40_005234</name>
</gene>
<name>A0A7W4Z3U8_9ACTN</name>
<accession>A0A7W4Z3U8</accession>
<comment type="caution">
    <text evidence="3">The sequence shown here is derived from an EMBL/GenBank/DDBJ whole genome shotgun (WGS) entry which is preliminary data.</text>
</comment>
<dbReference type="InterPro" id="IPR025736">
    <property type="entry name" value="PucR_C-HTH_dom"/>
</dbReference>
<feature type="domain" description="Purine catabolism PurC-like" evidence="1">
    <location>
        <begin position="7"/>
        <end position="128"/>
    </location>
</feature>
<reference evidence="3 4" key="1">
    <citation type="submission" date="2020-08" db="EMBL/GenBank/DDBJ databases">
        <title>Sequencing the genomes of 1000 actinobacteria strains.</title>
        <authorList>
            <person name="Klenk H.-P."/>
        </authorList>
    </citation>
    <scope>NUCLEOTIDE SEQUENCE [LARGE SCALE GENOMIC DNA]</scope>
    <source>
        <strain evidence="3 4">DSM 105498</strain>
    </source>
</reference>
<protein>
    <submittedName>
        <fullName evidence="3">Purine catabolism regulator</fullName>
    </submittedName>
</protein>
<dbReference type="RefSeq" id="WP_183595376.1">
    <property type="nucleotide sequence ID" value="NZ_JACHWR010000006.1"/>
</dbReference>
<dbReference type="PANTHER" id="PTHR33744">
    <property type="entry name" value="CARBOHYDRATE DIACID REGULATOR"/>
    <property type="match status" value="1"/>
</dbReference>
<dbReference type="Gene3D" id="1.10.10.2840">
    <property type="entry name" value="PucR C-terminal helix-turn-helix domain"/>
    <property type="match status" value="1"/>
</dbReference>
<dbReference type="EMBL" id="JACHWR010000006">
    <property type="protein sequence ID" value="MBB3045377.1"/>
    <property type="molecule type" value="Genomic_DNA"/>
</dbReference>
<sequence length="531" mass="56303">MPVTVRDALALDALAAGDPVVLSGEASLDRRLRWVHVSEVRDVAAVLVGDELVLTTGLGMAASAAAAADFVDQLVAVGAAGLVIELGPAYPSVPDLALRRARAAALPVVVLNRKVRFVEVTESVHRAIVAEQFDELRSAFDVHQTFTELGLARAPMAGLVEAAADLAGGSVVLEDLSRRVLVAAARAEPVDRLLTDWERRSRLTPYLRVTGSGGPERWLTTPVGIQGGAWGRLVLPGPRATRDDGRARLVLERAAQALELGRMIERDDTAIQLRVHGGFLLDLLDERLGSEAAAAARLRALGVPDRAGGSGYVGAVARPREELPTDVGAAQRRMVRLSEQVHQALTAAGATGLVGVLDGGHVGVLLTEEDVLDRLARELRVLEPDAVLAAGQGVDRVLAAAASLRSARVVADVAARLPAVDGCARQADIRLSGLLMSLREDARLQEFAEAELGTLLEHEARHGGGLVDLLRQFLAVGGNKAELARVAHRNRTSLYPALRRLEELVGHPLDDPASRLSLGVALLAYDQGRQL</sequence>
<dbReference type="AlphaFoldDB" id="A0A7W4Z3U8"/>
<dbReference type="InterPro" id="IPR042070">
    <property type="entry name" value="PucR_C-HTH_sf"/>
</dbReference>
<dbReference type="InterPro" id="IPR012914">
    <property type="entry name" value="PucR_dom"/>
</dbReference>
<evidence type="ECO:0000259" key="1">
    <source>
        <dbReference type="Pfam" id="PF07905"/>
    </source>
</evidence>
<organism evidence="3 4">
    <name type="scientific">Nocardioides soli</name>
    <dbReference type="NCBI Taxonomy" id="1036020"/>
    <lineage>
        <taxon>Bacteria</taxon>
        <taxon>Bacillati</taxon>
        <taxon>Actinomycetota</taxon>
        <taxon>Actinomycetes</taxon>
        <taxon>Propionibacteriales</taxon>
        <taxon>Nocardioidaceae</taxon>
        <taxon>Nocardioides</taxon>
    </lineage>
</organism>
<feature type="domain" description="PucR C-terminal helix-turn-helix" evidence="2">
    <location>
        <begin position="466"/>
        <end position="524"/>
    </location>
</feature>
<evidence type="ECO:0000313" key="3">
    <source>
        <dbReference type="EMBL" id="MBB3045377.1"/>
    </source>
</evidence>
<evidence type="ECO:0000259" key="2">
    <source>
        <dbReference type="Pfam" id="PF13556"/>
    </source>
</evidence>
<dbReference type="Pfam" id="PF13556">
    <property type="entry name" value="HTH_30"/>
    <property type="match status" value="1"/>
</dbReference>
<keyword evidence="4" id="KW-1185">Reference proteome</keyword>